<name>A0A3B0V6Q5_9ZZZZ</name>
<reference evidence="1" key="1">
    <citation type="submission" date="2018-06" db="EMBL/GenBank/DDBJ databases">
        <authorList>
            <person name="Zhirakovskaya E."/>
        </authorList>
    </citation>
    <scope>NUCLEOTIDE SEQUENCE</scope>
</reference>
<sequence>MKKIDFKRELKHLYNNSAKKITFIDVPTMNFLMVTGGGGPNAQAYKDAVSALYSVSYAVKFMVKKGEIAID</sequence>
<protein>
    <submittedName>
        <fullName evidence="1">Uncharacterized protein</fullName>
    </submittedName>
</protein>
<dbReference type="InterPro" id="IPR011256">
    <property type="entry name" value="Reg_factor_effector_dom_sf"/>
</dbReference>
<dbReference type="AlphaFoldDB" id="A0A3B0V6Q5"/>
<feature type="non-terminal residue" evidence="1">
    <location>
        <position position="71"/>
    </location>
</feature>
<organism evidence="1">
    <name type="scientific">hydrothermal vent metagenome</name>
    <dbReference type="NCBI Taxonomy" id="652676"/>
    <lineage>
        <taxon>unclassified sequences</taxon>
        <taxon>metagenomes</taxon>
        <taxon>ecological metagenomes</taxon>
    </lineage>
</organism>
<dbReference type="Gene3D" id="3.20.80.10">
    <property type="entry name" value="Regulatory factor, effector binding domain"/>
    <property type="match status" value="1"/>
</dbReference>
<dbReference type="EMBL" id="UOEU01000713">
    <property type="protein sequence ID" value="VAW38641.1"/>
    <property type="molecule type" value="Genomic_DNA"/>
</dbReference>
<evidence type="ECO:0000313" key="1">
    <source>
        <dbReference type="EMBL" id="VAW38641.1"/>
    </source>
</evidence>
<accession>A0A3B0V6Q5</accession>
<gene>
    <name evidence="1" type="ORF">MNBD_CHLOROFLEXI01-3738</name>
</gene>
<proteinExistence type="predicted"/>